<dbReference type="Gene3D" id="3.40.50.11780">
    <property type="match status" value="2"/>
</dbReference>
<dbReference type="Pfam" id="PF17482">
    <property type="entry name" value="Phage_sheath_1C"/>
    <property type="match status" value="1"/>
</dbReference>
<sequence>MPEYLAPGVYVEEVDTGSKPIEGVSTTTSGMVGVTEWGPLNIPTLVTGFADFQRQFGGYLNYRQYQESWYLPHAVEGFFQNGGKRVYIVRVLPDTATVAETTIPLASTVSLTLGSWTLTAEGSAGSNTLTLNNTDNLSVGQWIQVGGTVPEYVYVTEIDSPTVTLNRPLRETHANGSTVGEVSAIIVQAIDPGAWGNGLQITTAPSSLTVTRADAAAAVGDTELILRSIVGLEVGSIIEVNYTETTAGQVYKITAINSTTRTVTISSAVSAAIALNAPVRSREFSLRVDLVQINPLTLRSRTIASETHRNLSADPRHSRYFVKIIGTIRTADTPIGADGRTDGESNLIRVVDGLTTSNQEIALRFDPGINSFSLTGGNDDEGNIVDDTYIGQDNVNPQDRSGLFALKNIAEISIASIPGRTSINVQSALVTHCELMKYRFAVLDSQQGDRIAEVQEQRGLYDTKYAALYYPWLRIPDPFPDNPQLRGTVLIPPSGHTMGIYARSDIERGVHKAPANEVIRNISDLEFKLMKEEQDILNPRNINVLRNFRDDNRGLRVWGARTLSSDPDWKYVNVRRLFIFIERSIDVGTQWVVFEPNDEPLWQRVKRVVTAFLTNVWRDGALMGRTAEEAFFVKCDRTTMTQADIDNGRLIILVGIAPVKPAEFVIFRIGQWTGGASVEEG</sequence>
<evidence type="ECO:0000313" key="4">
    <source>
        <dbReference type="EMBL" id="MFB2835339.1"/>
    </source>
</evidence>
<evidence type="ECO:0000259" key="3">
    <source>
        <dbReference type="Pfam" id="PF17482"/>
    </source>
</evidence>
<dbReference type="InterPro" id="IPR052042">
    <property type="entry name" value="Tail_sheath_structural"/>
</dbReference>
<dbReference type="PANTHER" id="PTHR35861">
    <property type="match status" value="1"/>
</dbReference>
<feature type="domain" description="Tail sheath protein C-terminal" evidence="3">
    <location>
        <begin position="564"/>
        <end position="669"/>
    </location>
</feature>
<dbReference type="PANTHER" id="PTHR35861:SF1">
    <property type="entry name" value="PHAGE TAIL SHEATH PROTEIN"/>
    <property type="match status" value="1"/>
</dbReference>
<dbReference type="Proteomes" id="UP001576780">
    <property type="component" value="Unassembled WGS sequence"/>
</dbReference>
<organism evidence="4 5">
    <name type="scientific">Floridaenema evergladense BLCC-F167</name>
    <dbReference type="NCBI Taxonomy" id="3153639"/>
    <lineage>
        <taxon>Bacteria</taxon>
        <taxon>Bacillati</taxon>
        <taxon>Cyanobacteriota</taxon>
        <taxon>Cyanophyceae</taxon>
        <taxon>Oscillatoriophycideae</taxon>
        <taxon>Aerosakkonematales</taxon>
        <taxon>Aerosakkonemataceae</taxon>
        <taxon>Floridanema</taxon>
        <taxon>Floridanema evergladense</taxon>
    </lineage>
</organism>
<reference evidence="4 5" key="1">
    <citation type="submission" date="2024-09" db="EMBL/GenBank/DDBJ databases">
        <title>Floridaenema gen nov. (Aerosakkonemataceae, Aerosakkonematales ord. nov., Cyanobacteria) from benthic tropical and subtropical fresh waters, with the description of four new species.</title>
        <authorList>
            <person name="Moretto J.A."/>
            <person name="Berthold D.E."/>
            <person name="Lefler F.W."/>
            <person name="Huang I.-S."/>
            <person name="Laughinghouse H. IV."/>
        </authorList>
    </citation>
    <scope>NUCLEOTIDE SEQUENCE [LARGE SCALE GENOMIC DNA]</scope>
    <source>
        <strain evidence="4 5">BLCC-F167</strain>
    </source>
</reference>
<dbReference type="RefSeq" id="WP_413277753.1">
    <property type="nucleotide sequence ID" value="NZ_JBHFNT010000106.1"/>
</dbReference>
<evidence type="ECO:0000259" key="2">
    <source>
        <dbReference type="Pfam" id="PF04984"/>
    </source>
</evidence>
<comment type="caution">
    <text evidence="4">The sequence shown here is derived from an EMBL/GenBank/DDBJ whole genome shotgun (WGS) entry which is preliminary data.</text>
</comment>
<dbReference type="InterPro" id="IPR035089">
    <property type="entry name" value="Phage_sheath_subtilisin"/>
</dbReference>
<dbReference type="InterPro" id="IPR020287">
    <property type="entry name" value="Tail_sheath_C"/>
</dbReference>
<accession>A0ABV4WJU2</accession>
<gene>
    <name evidence="4" type="ORF">ACE1CA_12480</name>
</gene>
<proteinExistence type="inferred from homology"/>
<dbReference type="EMBL" id="JBHFNT010000106">
    <property type="protein sequence ID" value="MFB2835339.1"/>
    <property type="molecule type" value="Genomic_DNA"/>
</dbReference>
<comment type="similarity">
    <text evidence="1">Belongs to the myoviridae tail sheath protein family.</text>
</comment>
<protein>
    <submittedName>
        <fullName evidence="4">Phage tail sheath C-terminal domain-containing protein</fullName>
    </submittedName>
</protein>
<dbReference type="Pfam" id="PF04984">
    <property type="entry name" value="Phage_sheath_1"/>
    <property type="match status" value="1"/>
</dbReference>
<keyword evidence="5" id="KW-1185">Reference proteome</keyword>
<name>A0ABV4WJU2_9CYAN</name>
<evidence type="ECO:0000313" key="5">
    <source>
        <dbReference type="Proteomes" id="UP001576780"/>
    </source>
</evidence>
<feature type="domain" description="Tail sheath protein subtilisin-like" evidence="2">
    <location>
        <begin position="423"/>
        <end position="563"/>
    </location>
</feature>
<evidence type="ECO:0000256" key="1">
    <source>
        <dbReference type="ARBA" id="ARBA00008005"/>
    </source>
</evidence>